<dbReference type="EMBL" id="JAUHTB010000029">
    <property type="protein sequence ID" value="MDN4507600.1"/>
    <property type="molecule type" value="Genomic_DNA"/>
</dbReference>
<evidence type="ECO:0000313" key="1">
    <source>
        <dbReference type="EMBL" id="MDN4507600.1"/>
    </source>
</evidence>
<name>A0ABT8H553_9ACTN</name>
<reference evidence="1 2" key="1">
    <citation type="submission" date="2023-07" db="EMBL/GenBank/DDBJ databases">
        <title>Strategy for survival of the halotoleranting strain Dietzia MX2 from the Yakshinskoe mineral salts deposit.</title>
        <authorList>
            <person name="Kharitonova M.A."/>
            <person name="Kupriyanova-Ashina F.G."/>
            <person name="Shakirov T.R."/>
            <person name="Vafina M.S."/>
            <person name="Ilinskaya O.N."/>
        </authorList>
    </citation>
    <scope>NUCLEOTIDE SEQUENCE [LARGE SCALE GENOMIC DNA]</scope>
    <source>
        <strain evidence="1 2">MX2</strain>
    </source>
</reference>
<protein>
    <recommendedName>
        <fullName evidence="3">XRE family transcriptional regulator</fullName>
    </recommendedName>
</protein>
<comment type="caution">
    <text evidence="1">The sequence shown here is derived from an EMBL/GenBank/DDBJ whole genome shotgun (WGS) entry which is preliminary data.</text>
</comment>
<organism evidence="1 2">
    <name type="scientific">Dietzia maris</name>
    <dbReference type="NCBI Taxonomy" id="37915"/>
    <lineage>
        <taxon>Bacteria</taxon>
        <taxon>Bacillati</taxon>
        <taxon>Actinomycetota</taxon>
        <taxon>Actinomycetes</taxon>
        <taxon>Mycobacteriales</taxon>
        <taxon>Dietziaceae</taxon>
        <taxon>Dietzia</taxon>
    </lineage>
</organism>
<proteinExistence type="predicted"/>
<evidence type="ECO:0008006" key="3">
    <source>
        <dbReference type="Google" id="ProtNLM"/>
    </source>
</evidence>
<evidence type="ECO:0000313" key="2">
    <source>
        <dbReference type="Proteomes" id="UP001172702"/>
    </source>
</evidence>
<dbReference type="Proteomes" id="UP001172702">
    <property type="component" value="Unassembled WGS sequence"/>
</dbReference>
<keyword evidence="2" id="KW-1185">Reference proteome</keyword>
<gene>
    <name evidence="1" type="ORF">QYF62_16285</name>
</gene>
<accession>A0ABT8H553</accession>
<dbReference type="RefSeq" id="WP_096906840.1">
    <property type="nucleotide sequence ID" value="NZ_JAUHTB010000029.1"/>
</dbReference>
<sequence>MATDTNAGARSSAAHRSAVTGSTQDIARFLIDHLGSALTAHIAGVDRRTVNRWAEGAAARASGEANLRVAFQVFQLIQTVDAPQTVRAWFMGMNPQLDDVSPAEALAEGQHREVMAAARAFVAGG</sequence>